<comment type="caution">
    <text evidence="12">The sequence shown here is derived from an EMBL/GenBank/DDBJ whole genome shotgun (WGS) entry which is preliminary data.</text>
</comment>
<dbReference type="GO" id="GO:0005524">
    <property type="term" value="F:ATP binding"/>
    <property type="evidence" value="ECO:0007669"/>
    <property type="project" value="UniProtKB-UniRule"/>
</dbReference>
<dbReference type="PROSITE" id="PS00108">
    <property type="entry name" value="PROTEIN_KINASE_ST"/>
    <property type="match status" value="1"/>
</dbReference>
<dbReference type="Proteomes" id="UP000449906">
    <property type="component" value="Unassembled WGS sequence"/>
</dbReference>
<dbReference type="InterPro" id="IPR000719">
    <property type="entry name" value="Prot_kinase_dom"/>
</dbReference>
<keyword evidence="10" id="KW-1133">Transmembrane helix</keyword>
<keyword evidence="6 12" id="KW-0418">Kinase</keyword>
<dbReference type="SUPFAM" id="SSF69318">
    <property type="entry name" value="Integrin alpha N-terminal domain"/>
    <property type="match status" value="1"/>
</dbReference>
<keyword evidence="10" id="KW-0472">Membrane</keyword>
<keyword evidence="4" id="KW-0732">Signal</keyword>
<dbReference type="PROSITE" id="PS50011">
    <property type="entry name" value="PROTEIN_KINASE_DOM"/>
    <property type="match status" value="1"/>
</dbReference>
<feature type="region of interest" description="Disordered" evidence="9">
    <location>
        <begin position="35"/>
        <end position="54"/>
    </location>
</feature>
<dbReference type="Pfam" id="PF13517">
    <property type="entry name" value="FG-GAP_3"/>
    <property type="match status" value="1"/>
</dbReference>
<dbReference type="Gene3D" id="1.10.510.10">
    <property type="entry name" value="Transferase(Phosphotransferase) domain 1"/>
    <property type="match status" value="1"/>
</dbReference>
<evidence type="ECO:0000313" key="13">
    <source>
        <dbReference type="Proteomes" id="UP000449906"/>
    </source>
</evidence>
<organism evidence="12 13">
    <name type="scientific">Nocardioides simplex</name>
    <name type="common">Arthrobacter simplex</name>
    <dbReference type="NCBI Taxonomy" id="2045"/>
    <lineage>
        <taxon>Bacteria</taxon>
        <taxon>Bacillati</taxon>
        <taxon>Actinomycetota</taxon>
        <taxon>Actinomycetes</taxon>
        <taxon>Propionibacteriales</taxon>
        <taxon>Nocardioidaceae</taxon>
        <taxon>Pimelobacter</taxon>
    </lineage>
</organism>
<evidence type="ECO:0000256" key="10">
    <source>
        <dbReference type="SAM" id="Phobius"/>
    </source>
</evidence>
<keyword evidence="7 8" id="KW-0067">ATP-binding</keyword>
<protein>
    <recommendedName>
        <fullName evidence="1">non-specific serine/threonine protein kinase</fullName>
        <ecNumber evidence="1">2.7.11.1</ecNumber>
    </recommendedName>
</protein>
<evidence type="ECO:0000256" key="8">
    <source>
        <dbReference type="PROSITE-ProRule" id="PRU10141"/>
    </source>
</evidence>
<dbReference type="PANTHER" id="PTHR43289:SF6">
    <property type="entry name" value="SERINE_THREONINE-PROTEIN KINASE NEKL-3"/>
    <property type="match status" value="1"/>
</dbReference>
<keyword evidence="5 8" id="KW-0547">Nucleotide-binding</keyword>
<evidence type="ECO:0000313" key="12">
    <source>
        <dbReference type="EMBL" id="KAB2813292.1"/>
    </source>
</evidence>
<evidence type="ECO:0000256" key="2">
    <source>
        <dbReference type="ARBA" id="ARBA00022527"/>
    </source>
</evidence>
<keyword evidence="3" id="KW-0808">Transferase</keyword>
<dbReference type="InterPro" id="IPR011009">
    <property type="entry name" value="Kinase-like_dom_sf"/>
</dbReference>
<feature type="transmembrane region" description="Helical" evidence="10">
    <location>
        <begin position="372"/>
        <end position="393"/>
    </location>
</feature>
<dbReference type="CDD" id="cd14014">
    <property type="entry name" value="STKc_PknB_like"/>
    <property type="match status" value="1"/>
</dbReference>
<dbReference type="InterPro" id="IPR008271">
    <property type="entry name" value="Ser/Thr_kinase_AS"/>
</dbReference>
<evidence type="ECO:0000256" key="1">
    <source>
        <dbReference type="ARBA" id="ARBA00012513"/>
    </source>
</evidence>
<dbReference type="InterPro" id="IPR028994">
    <property type="entry name" value="Integrin_alpha_N"/>
</dbReference>
<dbReference type="GO" id="GO:0004674">
    <property type="term" value="F:protein serine/threonine kinase activity"/>
    <property type="evidence" value="ECO:0007669"/>
    <property type="project" value="UniProtKB-KW"/>
</dbReference>
<dbReference type="SUPFAM" id="SSF56112">
    <property type="entry name" value="Protein kinase-like (PK-like)"/>
    <property type="match status" value="1"/>
</dbReference>
<name>A0A7J5E4V0_NOCSI</name>
<evidence type="ECO:0000256" key="6">
    <source>
        <dbReference type="ARBA" id="ARBA00022777"/>
    </source>
</evidence>
<sequence length="743" mass="79212">MPTRVARTPYPAQRRCFLMGEVRCGPPERMAPLGCDRPTLRNNDRRPTTLDSGERHMRVPGVGEQIGRYHLDRVLGQGGMGVVFAASDPRLQRTVALKVITGALAQSPEFRQRFQDEAAVLARLDSPHVIAIHDHDEVDGTPFIVTQYIDGRDLWSWLRENGPMPARQALQLCAQLARGLADAHRVGVVHRDVKPSNVLIRDPGTADQHAYLCDFGIARADGIESPAPTAAGTVAGSWSYLAPERTEGEPATPASDIYALGCVLWACLTGHEPYRGTEVQVALAHQQAPVPRLGGDSAFTADLNAVLGRALAKDPAQRYGDATALREDLERLAALAPADTLEGAPGGPAAPPAGTAVRPATVVPSARRRWPLVVAAVVALALVAGGITTWLLVRDDDEPAAAEPAVVAGDLTGDDYGDVLVHQTRFEALSPLSTWTVPSSGMQFGAPRRAGAEEGHPLLADVDGDRRPDVVWLDEDDDRLSVVVVPGDGERWTTELALDPAFDIKDYNAAAADLDGDGRDDLILYGDADDDSDGLHVALAEDGGFAAPTQWYTSTLSQSLPVAGDLDGDGKDEVVYFARDDAAEANIMRVLRPEDGKLVEVSEKVIEGAAVNPLFVKWLPGDVDGDGADELVAANATGRAIFVYDFVDDVVAPRTRWFTAEVGLDEARKNLYDSGIAGEALSDVDGDGAADFVSLRYAANNGAADDGLVLWVQLSDGSSFGEPVKWGELACAPECEDGFKLVS</sequence>
<evidence type="ECO:0000256" key="5">
    <source>
        <dbReference type="ARBA" id="ARBA00022741"/>
    </source>
</evidence>
<dbReference type="Gene3D" id="3.30.200.20">
    <property type="entry name" value="Phosphorylase Kinase, domain 1"/>
    <property type="match status" value="1"/>
</dbReference>
<dbReference type="AlphaFoldDB" id="A0A7J5E4V0"/>
<proteinExistence type="predicted"/>
<feature type="binding site" evidence="8">
    <location>
        <position position="98"/>
    </location>
    <ligand>
        <name>ATP</name>
        <dbReference type="ChEBI" id="CHEBI:30616"/>
    </ligand>
</feature>
<feature type="domain" description="Protein kinase" evidence="11">
    <location>
        <begin position="69"/>
        <end position="332"/>
    </location>
</feature>
<dbReference type="InterPro" id="IPR017441">
    <property type="entry name" value="Protein_kinase_ATP_BS"/>
</dbReference>
<dbReference type="Pfam" id="PF00069">
    <property type="entry name" value="Pkinase"/>
    <property type="match status" value="1"/>
</dbReference>
<dbReference type="EC" id="2.7.11.1" evidence="1"/>
<keyword evidence="10" id="KW-0812">Transmembrane</keyword>
<dbReference type="InterPro" id="IPR013517">
    <property type="entry name" value="FG-GAP"/>
</dbReference>
<evidence type="ECO:0000259" key="11">
    <source>
        <dbReference type="PROSITE" id="PS50011"/>
    </source>
</evidence>
<dbReference type="PANTHER" id="PTHR43289">
    <property type="entry name" value="MITOGEN-ACTIVATED PROTEIN KINASE KINASE KINASE 20-RELATED"/>
    <property type="match status" value="1"/>
</dbReference>
<reference evidence="12 13" key="1">
    <citation type="submission" date="2019-09" db="EMBL/GenBank/DDBJ databases">
        <title>Pimelobacter sp. isolated from Paulinella.</title>
        <authorList>
            <person name="Jeong S.E."/>
        </authorList>
    </citation>
    <scope>NUCLEOTIDE SEQUENCE [LARGE SCALE GENOMIC DNA]</scope>
    <source>
        <strain evidence="12 13">Pch-N</strain>
    </source>
</reference>
<dbReference type="EMBL" id="WBVM01000001">
    <property type="protein sequence ID" value="KAB2813292.1"/>
    <property type="molecule type" value="Genomic_DNA"/>
</dbReference>
<feature type="compositionally biased region" description="Basic and acidic residues" evidence="9">
    <location>
        <begin position="38"/>
        <end position="54"/>
    </location>
</feature>
<accession>A0A7J5E4V0</accession>
<evidence type="ECO:0000256" key="7">
    <source>
        <dbReference type="ARBA" id="ARBA00022840"/>
    </source>
</evidence>
<evidence type="ECO:0000256" key="9">
    <source>
        <dbReference type="SAM" id="MobiDB-lite"/>
    </source>
</evidence>
<gene>
    <name evidence="12" type="ORF">F9L07_16655</name>
</gene>
<dbReference type="SMART" id="SM00220">
    <property type="entry name" value="S_TKc"/>
    <property type="match status" value="1"/>
</dbReference>
<evidence type="ECO:0000256" key="3">
    <source>
        <dbReference type="ARBA" id="ARBA00022679"/>
    </source>
</evidence>
<evidence type="ECO:0000256" key="4">
    <source>
        <dbReference type="ARBA" id="ARBA00022729"/>
    </source>
</evidence>
<keyword evidence="2 12" id="KW-0723">Serine/threonine-protein kinase</keyword>
<dbReference type="Gene3D" id="2.130.10.130">
    <property type="entry name" value="Integrin alpha, N-terminal"/>
    <property type="match status" value="1"/>
</dbReference>
<dbReference type="PROSITE" id="PS00107">
    <property type="entry name" value="PROTEIN_KINASE_ATP"/>
    <property type="match status" value="1"/>
</dbReference>